<gene>
    <name evidence="1" type="ordered locus">Bfae_05970</name>
</gene>
<dbReference type="PATRIC" id="fig|446465.5.peg.585"/>
<dbReference type="NCBIfam" id="NF006743">
    <property type="entry name" value="PRK09270.1-2"/>
    <property type="match status" value="1"/>
</dbReference>
<dbReference type="HOGENOM" id="CLU_067202_2_1_11"/>
<name>C7MI37_BRAFD</name>
<sequence>MPAELSAEQAVDAARTLLDAALRSGSRRLLGIAGAPGAGKSTLTALLAERLPAGSCAVVPMDGFHLADAALERLDRLARKGAPDTFDAAGYVALLQRLRTARPQDAPVWAPMFERDLEQPLAGAIEVSGEVPLVVTEGNYLLAREGSFAQVGSMLDARWFVEVPESLRHERLIARHERFGKSPAAARDWALGPDEDNARLVAQTRDRADAVVRLG</sequence>
<evidence type="ECO:0008006" key="3">
    <source>
        <dbReference type="Google" id="ProtNLM"/>
    </source>
</evidence>
<reference evidence="1 2" key="1">
    <citation type="journal article" date="2009" name="Stand. Genomic Sci.">
        <title>Complete genome sequence of Brachybacterium faecium type strain (Schefferle 6-10).</title>
        <authorList>
            <person name="Lapidus A."/>
            <person name="Pukall R."/>
            <person name="Labuttii K."/>
            <person name="Copeland A."/>
            <person name="Del Rio T.G."/>
            <person name="Nolan M."/>
            <person name="Chen F."/>
            <person name="Lucas S."/>
            <person name="Tice H."/>
            <person name="Cheng J.F."/>
            <person name="Bruce D."/>
            <person name="Goodwin L."/>
            <person name="Pitluck S."/>
            <person name="Rohde M."/>
            <person name="Goker M."/>
            <person name="Pati A."/>
            <person name="Ivanova N."/>
            <person name="Mavrommatis K."/>
            <person name="Chen A."/>
            <person name="Palaniappan K."/>
            <person name="D'haeseleer P."/>
            <person name="Chain P."/>
            <person name="Bristow J."/>
            <person name="Eisen J.A."/>
            <person name="Markowitz V."/>
            <person name="Hugenholtz P."/>
            <person name="Kyrpides N.C."/>
            <person name="Klenk H.P."/>
        </authorList>
    </citation>
    <scope>NUCLEOTIDE SEQUENCE [LARGE SCALE GENOMIC DNA]</scope>
    <source>
        <strain evidence="2">ATCC 43885 / DSM 4810 / JCM 11609 / LMG 19847 / NBRC 14762 / NCIMB 9860 / 6-10</strain>
    </source>
</reference>
<protein>
    <recommendedName>
        <fullName evidence="3">Nucleoside/nucleotide kinase family protein</fullName>
    </recommendedName>
</protein>
<proteinExistence type="predicted"/>
<dbReference type="InterPro" id="IPR027417">
    <property type="entry name" value="P-loop_NTPase"/>
</dbReference>
<dbReference type="Gene3D" id="3.40.50.300">
    <property type="entry name" value="P-loop containing nucleotide triphosphate hydrolases"/>
    <property type="match status" value="2"/>
</dbReference>
<dbReference type="eggNOG" id="COG0572">
    <property type="taxonomic scope" value="Bacteria"/>
</dbReference>
<keyword evidence="2" id="KW-1185">Reference proteome</keyword>
<dbReference type="STRING" id="446465.Bfae_05970"/>
<accession>C7MI37</accession>
<evidence type="ECO:0000313" key="1">
    <source>
        <dbReference type="EMBL" id="ACU84463.1"/>
    </source>
</evidence>
<evidence type="ECO:0000313" key="2">
    <source>
        <dbReference type="Proteomes" id="UP000001919"/>
    </source>
</evidence>
<organism evidence="1 2">
    <name type="scientific">Brachybacterium faecium (strain ATCC 43885 / DSM 4810 / JCM 11609 / LMG 19847 / NBRC 14762 / NCIMB 9860 / 6-10)</name>
    <dbReference type="NCBI Taxonomy" id="446465"/>
    <lineage>
        <taxon>Bacteria</taxon>
        <taxon>Bacillati</taxon>
        <taxon>Actinomycetota</taxon>
        <taxon>Actinomycetes</taxon>
        <taxon>Micrococcales</taxon>
        <taxon>Dermabacteraceae</taxon>
        <taxon>Brachybacterium</taxon>
    </lineage>
</organism>
<dbReference type="Proteomes" id="UP000001919">
    <property type="component" value="Chromosome"/>
</dbReference>
<dbReference type="SUPFAM" id="SSF52540">
    <property type="entry name" value="P-loop containing nucleoside triphosphate hydrolases"/>
    <property type="match status" value="1"/>
</dbReference>
<dbReference type="OrthoDB" id="3192509at2"/>
<dbReference type="PANTHER" id="PTHR10285">
    <property type="entry name" value="URIDINE KINASE"/>
    <property type="match status" value="1"/>
</dbReference>
<dbReference type="AlphaFoldDB" id="C7MI37"/>
<dbReference type="EMBL" id="CP001643">
    <property type="protein sequence ID" value="ACU84463.1"/>
    <property type="molecule type" value="Genomic_DNA"/>
</dbReference>
<dbReference type="KEGG" id="bfa:Bfae_05970"/>